<proteinExistence type="inferred from homology"/>
<evidence type="ECO:0000256" key="4">
    <source>
        <dbReference type="SAM" id="MobiDB-lite"/>
    </source>
</evidence>
<name>A0A9P6ZMS6_9AGAM</name>
<comment type="similarity">
    <text evidence="1">Belongs to the carnitine/choline acetyltransferase family.</text>
</comment>
<sequence>MMNQHPDPDTTRTGVWLLTNTEKMFNTCRLPKAGADVLATRNPASEHAQDVMPMLHDFMYTVRVCEDDRTPLPVQIIEDRICAVVLDVVKRIEAGEHAVPVGVLTSDNRDRWAENHQHLLSLSPANASTFHAINEYIMALSLDHYTAMPSHYPTITSLSSSQSSHTSVPTLDSDAEVHAHLHNTRSPPGARNGWFDKSLTLSLERNTRAGAMGERAPVDALVPSIVFDYGVVAGIDPSAFSEPVPRPLTLEEARVSDGEKGWTRLDWAVDERIEEIREVEGRAHALIDNSEAGVLEFGEYGLDWIGSVARLPPDAYTQLALQLARYRSRGVLTATYETALTRMFNAGRTECVRSASVEGLDFVQAAKEWGRGAGPANFFLSSNTPSRRTRGQAGRIVDLGPVSEPEVHHQTEDWLSTVDPGIIHTLPESEDRASIIYKTITQEEQYVQDLDAVEALFIRPLLKASPPVMPPNTLDEFVEEVFGNLDLRECNGRLVEAMYVRQREQAPIIQRIGDAFLEAAREFWFAYPTYVGHLPLAEKRFEDEIESNTDLRSFLEECSRQSKHQEARRLDLKHFLSRPSEHLQKYPIALEAIMKETTEGNPDAYYLAEAIEAIRNLQNVAQLRTFQTAMGKGPTGKWEWQDMVSKDTAYVRDLENIELELEFFTETSPNIIEALIGTNAKLQHDIAWGTLIIAREQYNRFSAVHSSVGYMIYCMASTLQYSDQQYSLDLYKHLGRHAVLPLVSPPISTTRQAVVTSYLLTTRQAAATSDLPDLNNVQGDVIYIFPKKAENFVFLRINDATSFTTALQSFKPTTANDVQDNLISNKDTGDVRLDKHCMSDDKQFLGDQRDWDSIFVKPNPDPVNGLVRDDMELCMASLLSPEVELTIYRSRSNIYGRGQARVLSYIEDGRVDAEDPSLSIELDPCPTRRSSSPLRAKQMTKKSATTDQRERNARRKHSSHAGSRPADAHAAAHAHYNSKSGSVVHHEDVSPVVKQKKKKKLVIPPILPSKLPGYKKGPRKSFASGIPNAGQKCVMIHKYQTMNAKRVSHWKEWVSEPSNVARITVDVDLNELRKIGQGDRMTFEAALVVKDELEDVSFPARSVSGLWVDRHGTPMVAYFGDGHGVPDRIICDKHYETQKLFVLQPKLLQGLTTDQRHGDDFKDQEFVYVKEGEEFRETKGLRHDCEAWQEQGRPNATLVPSADLMGSTNGSNSARRHIQTAAIVYADEELTDFLTQCVKAAFPEKYAALSSSARAGRWVGTSVDSAPDHGGIFLGRATLWKLQTFLHVDGKDFLCVILSSGKYTGGEALFPDLWLKLKYSPGHVIAFQSEALYHATAKWKALPMAKEDIFTPGKVTWVYFSPTNVVKRLQDKESNWFLQTAGGII</sequence>
<dbReference type="GO" id="GO:0016746">
    <property type="term" value="F:acyltransferase activity"/>
    <property type="evidence" value="ECO:0007669"/>
    <property type="project" value="UniProtKB-KW"/>
</dbReference>
<dbReference type="GO" id="GO:0005085">
    <property type="term" value="F:guanyl-nucleotide exchange factor activity"/>
    <property type="evidence" value="ECO:0007669"/>
    <property type="project" value="InterPro"/>
</dbReference>
<dbReference type="InterPro" id="IPR000542">
    <property type="entry name" value="Carn_acyl_trans"/>
</dbReference>
<dbReference type="InterPro" id="IPR042231">
    <property type="entry name" value="Cho/carn_acyl_trans_2"/>
</dbReference>
<dbReference type="Gene3D" id="3.30.559.70">
    <property type="entry name" value="Choline/Carnitine o-acyltransferase, domain 2"/>
    <property type="match status" value="1"/>
</dbReference>
<feature type="domain" description="DH" evidence="5">
    <location>
        <begin position="431"/>
        <end position="624"/>
    </location>
</feature>
<dbReference type="Pfam" id="PF00755">
    <property type="entry name" value="Carn_acyltransf"/>
    <property type="match status" value="1"/>
</dbReference>
<dbReference type="PROSITE" id="PS50010">
    <property type="entry name" value="DH_2"/>
    <property type="match status" value="1"/>
</dbReference>
<reference evidence="6" key="1">
    <citation type="journal article" date="2020" name="New Phytol.">
        <title>Comparative genomics reveals dynamic genome evolution in host specialist ectomycorrhizal fungi.</title>
        <authorList>
            <person name="Lofgren L.A."/>
            <person name="Nguyen N.H."/>
            <person name="Vilgalys R."/>
            <person name="Ruytinx J."/>
            <person name="Liao H.L."/>
            <person name="Branco S."/>
            <person name="Kuo A."/>
            <person name="LaButti K."/>
            <person name="Lipzen A."/>
            <person name="Andreopoulos W."/>
            <person name="Pangilinan J."/>
            <person name="Riley R."/>
            <person name="Hundley H."/>
            <person name="Na H."/>
            <person name="Barry K."/>
            <person name="Grigoriev I.V."/>
            <person name="Stajich J.E."/>
            <person name="Kennedy P.G."/>
        </authorList>
    </citation>
    <scope>NUCLEOTIDE SEQUENCE</scope>
    <source>
        <strain evidence="6">DOB743</strain>
    </source>
</reference>
<dbReference type="CDD" id="cd00160">
    <property type="entry name" value="RhoGEF"/>
    <property type="match status" value="1"/>
</dbReference>
<protein>
    <submittedName>
        <fullName evidence="6">Choline/Carnitine o-acyltransferase-domain-containing protein</fullName>
    </submittedName>
</protein>
<dbReference type="EMBL" id="JABBWD010000054">
    <property type="protein sequence ID" value="KAG1772212.1"/>
    <property type="molecule type" value="Genomic_DNA"/>
</dbReference>
<dbReference type="InterPro" id="IPR023213">
    <property type="entry name" value="CAT-like_dom_sf"/>
</dbReference>
<gene>
    <name evidence="6" type="ORF">EV702DRAFT_1246631</name>
</gene>
<keyword evidence="2" id="KW-0808">Transferase</keyword>
<feature type="region of interest" description="Disordered" evidence="4">
    <location>
        <begin position="916"/>
        <end position="1027"/>
    </location>
</feature>
<dbReference type="Gene3D" id="3.30.559.10">
    <property type="entry name" value="Chloramphenicol acetyltransferase-like domain"/>
    <property type="match status" value="1"/>
</dbReference>
<dbReference type="PANTHER" id="PTHR22589">
    <property type="entry name" value="CARNITINE O-ACYLTRANSFERASE"/>
    <property type="match status" value="1"/>
</dbReference>
<dbReference type="SUPFAM" id="SSF52777">
    <property type="entry name" value="CoA-dependent acyltransferases"/>
    <property type="match status" value="2"/>
</dbReference>
<dbReference type="InterPro" id="IPR049509">
    <property type="entry name" value="DyP_N"/>
</dbReference>
<evidence type="ECO:0000259" key="5">
    <source>
        <dbReference type="PROSITE" id="PS50010"/>
    </source>
</evidence>
<evidence type="ECO:0000313" key="6">
    <source>
        <dbReference type="EMBL" id="KAG1772212.1"/>
    </source>
</evidence>
<dbReference type="Gene3D" id="1.20.900.10">
    <property type="entry name" value="Dbl homology (DH) domain"/>
    <property type="match status" value="1"/>
</dbReference>
<dbReference type="Proteomes" id="UP000714275">
    <property type="component" value="Unassembled WGS sequence"/>
</dbReference>
<feature type="compositionally biased region" description="Low complexity" evidence="4">
    <location>
        <begin position="1002"/>
        <end position="1012"/>
    </location>
</feature>
<dbReference type="Gene3D" id="3.60.130.30">
    <property type="match status" value="1"/>
</dbReference>
<dbReference type="Pfam" id="PF21105">
    <property type="entry name" value="DyP_N"/>
    <property type="match status" value="1"/>
</dbReference>
<evidence type="ECO:0000256" key="2">
    <source>
        <dbReference type="ARBA" id="ARBA00022679"/>
    </source>
</evidence>
<dbReference type="InterPro" id="IPR035899">
    <property type="entry name" value="DBL_dom_sf"/>
</dbReference>
<keyword evidence="7" id="KW-1185">Reference proteome</keyword>
<comment type="caution">
    <text evidence="6">The sequence shown here is derived from an EMBL/GenBank/DDBJ whole genome shotgun (WGS) entry which is preliminary data.</text>
</comment>
<organism evidence="6 7">
    <name type="scientific">Suillus placidus</name>
    <dbReference type="NCBI Taxonomy" id="48579"/>
    <lineage>
        <taxon>Eukaryota</taxon>
        <taxon>Fungi</taxon>
        <taxon>Dikarya</taxon>
        <taxon>Basidiomycota</taxon>
        <taxon>Agaricomycotina</taxon>
        <taxon>Agaricomycetes</taxon>
        <taxon>Agaricomycetidae</taxon>
        <taxon>Boletales</taxon>
        <taxon>Suillineae</taxon>
        <taxon>Suillaceae</taxon>
        <taxon>Suillus</taxon>
    </lineage>
</organism>
<dbReference type="SMART" id="SM00325">
    <property type="entry name" value="RhoGEF"/>
    <property type="match status" value="1"/>
</dbReference>
<dbReference type="PANTHER" id="PTHR22589:SF107">
    <property type="entry name" value="CHOLINE_CARNITINE ACYLTRANSFERASE DOMAIN-CONTAINING PROTEIN"/>
    <property type="match status" value="1"/>
</dbReference>
<accession>A0A9P6ZMS6</accession>
<evidence type="ECO:0000256" key="3">
    <source>
        <dbReference type="ARBA" id="ARBA00023315"/>
    </source>
</evidence>
<dbReference type="InterPro" id="IPR000219">
    <property type="entry name" value="DH_dom"/>
</dbReference>
<dbReference type="SUPFAM" id="SSF48065">
    <property type="entry name" value="DBL homology domain (DH-domain)"/>
    <property type="match status" value="1"/>
</dbReference>
<keyword evidence="3" id="KW-0012">Acyltransferase</keyword>
<evidence type="ECO:0000313" key="7">
    <source>
        <dbReference type="Proteomes" id="UP000714275"/>
    </source>
</evidence>
<dbReference type="InterPro" id="IPR039551">
    <property type="entry name" value="Cho/carn_acyl_trans"/>
</dbReference>
<dbReference type="OrthoDB" id="240216at2759"/>
<dbReference type="Pfam" id="PF00621">
    <property type="entry name" value="RhoGEF"/>
    <property type="match status" value="1"/>
</dbReference>
<evidence type="ECO:0000256" key="1">
    <source>
        <dbReference type="ARBA" id="ARBA00005232"/>
    </source>
</evidence>